<dbReference type="AlphaFoldDB" id="A0A409YQJ5"/>
<gene>
    <name evidence="1" type="ORF">CVT26_011442</name>
</gene>
<dbReference type="OrthoDB" id="3258386at2759"/>
<dbReference type="InterPro" id="IPR032675">
    <property type="entry name" value="LRR_dom_sf"/>
</dbReference>
<evidence type="ECO:0000313" key="1">
    <source>
        <dbReference type="EMBL" id="PPR05277.1"/>
    </source>
</evidence>
<dbReference type="Proteomes" id="UP000284706">
    <property type="component" value="Unassembled WGS sequence"/>
</dbReference>
<organism evidence="1 2">
    <name type="scientific">Gymnopilus dilepis</name>
    <dbReference type="NCBI Taxonomy" id="231916"/>
    <lineage>
        <taxon>Eukaryota</taxon>
        <taxon>Fungi</taxon>
        <taxon>Dikarya</taxon>
        <taxon>Basidiomycota</taxon>
        <taxon>Agaricomycotina</taxon>
        <taxon>Agaricomycetes</taxon>
        <taxon>Agaricomycetidae</taxon>
        <taxon>Agaricales</taxon>
        <taxon>Agaricineae</taxon>
        <taxon>Hymenogastraceae</taxon>
        <taxon>Gymnopilus</taxon>
    </lineage>
</organism>
<sequence length="155" mass="17434">MIKCILPLSNLRTVTLSAHPLDLTDEEIKHLAISWPALQTLVFESTPLFDLPPRSSLKGLLWLALYCRKLHYLEYRFSEASGDVILDPDDLATAANHPLRILAVGSSPLEDTQKVARFLTSVFPTLSFLSFSYPRGQPDGNSLRWAEVESLIQQR</sequence>
<dbReference type="InParanoid" id="A0A409YQJ5"/>
<evidence type="ECO:0000313" key="2">
    <source>
        <dbReference type="Proteomes" id="UP000284706"/>
    </source>
</evidence>
<proteinExistence type="predicted"/>
<accession>A0A409YQJ5</accession>
<reference evidence="1 2" key="1">
    <citation type="journal article" date="2018" name="Evol. Lett.">
        <title>Horizontal gene cluster transfer increased hallucinogenic mushroom diversity.</title>
        <authorList>
            <person name="Reynolds H.T."/>
            <person name="Vijayakumar V."/>
            <person name="Gluck-Thaler E."/>
            <person name="Korotkin H.B."/>
            <person name="Matheny P.B."/>
            <person name="Slot J.C."/>
        </authorList>
    </citation>
    <scope>NUCLEOTIDE SEQUENCE [LARGE SCALE GENOMIC DNA]</scope>
    <source>
        <strain evidence="1 2">SRW20</strain>
    </source>
</reference>
<dbReference type="SUPFAM" id="SSF52047">
    <property type="entry name" value="RNI-like"/>
    <property type="match status" value="1"/>
</dbReference>
<protein>
    <recommendedName>
        <fullName evidence="3">F-box domain-containing protein</fullName>
    </recommendedName>
</protein>
<dbReference type="Gene3D" id="3.80.10.10">
    <property type="entry name" value="Ribonuclease Inhibitor"/>
    <property type="match status" value="1"/>
</dbReference>
<comment type="caution">
    <text evidence="1">The sequence shown here is derived from an EMBL/GenBank/DDBJ whole genome shotgun (WGS) entry which is preliminary data.</text>
</comment>
<dbReference type="EMBL" id="NHYE01000499">
    <property type="protein sequence ID" value="PPR05277.1"/>
    <property type="molecule type" value="Genomic_DNA"/>
</dbReference>
<name>A0A409YQJ5_9AGAR</name>
<evidence type="ECO:0008006" key="3">
    <source>
        <dbReference type="Google" id="ProtNLM"/>
    </source>
</evidence>
<keyword evidence="2" id="KW-1185">Reference proteome</keyword>
<dbReference type="STRING" id="231916.A0A409YQJ5"/>